<evidence type="ECO:0000313" key="2">
    <source>
        <dbReference type="EMBL" id="KAF9626214.1"/>
    </source>
</evidence>
<protein>
    <recommendedName>
        <fullName evidence="4">Ribosomal protein L34e superfamily protein</fullName>
    </recommendedName>
</protein>
<feature type="transmembrane region" description="Helical" evidence="1">
    <location>
        <begin position="21"/>
        <end position="40"/>
    </location>
</feature>
<dbReference type="PANTHER" id="PTHR46996:SF4">
    <property type="entry name" value="RIBOSOMAL PROTEIN L34E SUPERFAMILY PROTEIN"/>
    <property type="match status" value="1"/>
</dbReference>
<organism evidence="2 3">
    <name type="scientific">Coptis chinensis</name>
    <dbReference type="NCBI Taxonomy" id="261450"/>
    <lineage>
        <taxon>Eukaryota</taxon>
        <taxon>Viridiplantae</taxon>
        <taxon>Streptophyta</taxon>
        <taxon>Embryophyta</taxon>
        <taxon>Tracheophyta</taxon>
        <taxon>Spermatophyta</taxon>
        <taxon>Magnoliopsida</taxon>
        <taxon>Ranunculales</taxon>
        <taxon>Ranunculaceae</taxon>
        <taxon>Coptidoideae</taxon>
        <taxon>Coptis</taxon>
    </lineage>
</organism>
<comment type="caution">
    <text evidence="2">The sequence shown here is derived from an EMBL/GenBank/DDBJ whole genome shotgun (WGS) entry which is preliminary data.</text>
</comment>
<proteinExistence type="predicted"/>
<keyword evidence="1" id="KW-1133">Transmembrane helix</keyword>
<dbReference type="AlphaFoldDB" id="A0A835MGF0"/>
<reference evidence="2 3" key="1">
    <citation type="submission" date="2020-10" db="EMBL/GenBank/DDBJ databases">
        <title>The Coptis chinensis genome and diversification of protoberbering-type alkaloids.</title>
        <authorList>
            <person name="Wang B."/>
            <person name="Shu S."/>
            <person name="Song C."/>
            <person name="Liu Y."/>
        </authorList>
    </citation>
    <scope>NUCLEOTIDE SEQUENCE [LARGE SCALE GENOMIC DNA]</scope>
    <source>
        <strain evidence="2">HL-2020</strain>
        <tissue evidence="2">Leaf</tissue>
    </source>
</reference>
<name>A0A835MGF0_9MAGN</name>
<gene>
    <name evidence="2" type="ORF">IFM89_031341</name>
</gene>
<dbReference type="EMBL" id="JADFTS010000001">
    <property type="protein sequence ID" value="KAF9626214.1"/>
    <property type="molecule type" value="Genomic_DNA"/>
</dbReference>
<dbReference type="OrthoDB" id="1865221at2759"/>
<keyword evidence="1" id="KW-0812">Transmembrane</keyword>
<feature type="transmembrane region" description="Helical" evidence="1">
    <location>
        <begin position="67"/>
        <end position="87"/>
    </location>
</feature>
<dbReference type="Proteomes" id="UP000631114">
    <property type="component" value="Unassembled WGS sequence"/>
</dbReference>
<keyword evidence="3" id="KW-1185">Reference proteome</keyword>
<accession>A0A835MGF0</accession>
<evidence type="ECO:0008006" key="4">
    <source>
        <dbReference type="Google" id="ProtNLM"/>
    </source>
</evidence>
<dbReference type="PANTHER" id="PTHR46996">
    <property type="entry name" value="OS05G0488500 PROTEIN"/>
    <property type="match status" value="1"/>
</dbReference>
<keyword evidence="1" id="KW-0472">Membrane</keyword>
<evidence type="ECO:0000256" key="1">
    <source>
        <dbReference type="SAM" id="Phobius"/>
    </source>
</evidence>
<evidence type="ECO:0000313" key="3">
    <source>
        <dbReference type="Proteomes" id="UP000631114"/>
    </source>
</evidence>
<sequence length="184" mass="20409">MSSKQPMKVPFCEQSRTGAIDVLYLIAVISAFGYLIFPSIKMFFNGIMDIGIAAFYMVKYEVCSAPLVYISIGFSLFFAMMAALVVFKCMDKKCGKPNCRGLSNAAEFDIQLETEDIVKNSTTSDGGVKGIFKLSQDHHRELEAELKKMAPPNGRAVLVFRSRCGCPIGRMEVPGLKKIKKIKK</sequence>